<dbReference type="Gene3D" id="2.40.128.270">
    <property type="match status" value="2"/>
</dbReference>
<dbReference type="Proteomes" id="UP000002357">
    <property type="component" value="Chromosome"/>
</dbReference>
<dbReference type="PANTHER" id="PTHR35535:SF2">
    <property type="entry name" value="DUF306 DOMAIN-CONTAINING PROTEIN"/>
    <property type="match status" value="1"/>
</dbReference>
<feature type="signal peptide" evidence="2">
    <location>
        <begin position="1"/>
        <end position="18"/>
    </location>
</feature>
<dbReference type="AlphaFoldDB" id="B5GT50"/>
<dbReference type="EMBL" id="CM000913">
    <property type="protein sequence ID" value="EFG08175.1"/>
    <property type="molecule type" value="Genomic_DNA"/>
</dbReference>
<feature type="compositionally biased region" description="Gly residues" evidence="1">
    <location>
        <begin position="24"/>
        <end position="34"/>
    </location>
</feature>
<dbReference type="InterPro" id="IPR005184">
    <property type="entry name" value="DUF306_Meta_HslJ"/>
</dbReference>
<dbReference type="eggNOG" id="COG3187">
    <property type="taxonomic scope" value="Bacteria"/>
</dbReference>
<feature type="region of interest" description="Disordered" evidence="1">
    <location>
        <begin position="24"/>
        <end position="45"/>
    </location>
</feature>
<accession>B5GT50</accession>
<proteinExistence type="predicted"/>
<reference evidence="4 5" key="1">
    <citation type="journal article" date="2010" name="Genome Biol. Evol.">
        <title>The sequence of a 1.8-mb bacterial linear plasmid reveals a rich evolutionary reservoir of secondary metabolic pathways.</title>
        <authorList>
            <person name="Medema M.H."/>
            <person name="Trefzer A."/>
            <person name="Kovalchuk A."/>
            <person name="van den Berg M."/>
            <person name="Mueller U."/>
            <person name="Heijne W."/>
            <person name="Wu L."/>
            <person name="Alam M.T."/>
            <person name="Ronning C.M."/>
            <person name="Nierman W.C."/>
            <person name="Bovenberg R.A.L."/>
            <person name="Breitling R."/>
            <person name="Takano E."/>
        </authorList>
    </citation>
    <scope>NUCLEOTIDE SEQUENCE [LARGE SCALE GENOMIC DNA]</scope>
    <source>
        <strain evidence="5">ATCC 27064 / DSM 738 / JCM 4710 / NBRC 13307 / NCIMB 12785 / NRRL 3585 / VKM Ac-602</strain>
    </source>
</reference>
<evidence type="ECO:0000259" key="3">
    <source>
        <dbReference type="Pfam" id="PF03724"/>
    </source>
</evidence>
<dbReference type="PROSITE" id="PS51257">
    <property type="entry name" value="PROKAR_LIPOPROTEIN"/>
    <property type="match status" value="1"/>
</dbReference>
<evidence type="ECO:0000313" key="5">
    <source>
        <dbReference type="Proteomes" id="UP000002357"/>
    </source>
</evidence>
<dbReference type="STRING" id="1901.BB341_13075"/>
<keyword evidence="5" id="KW-1185">Reference proteome</keyword>
<feature type="domain" description="DUF306" evidence="3">
    <location>
        <begin position="161"/>
        <end position="271"/>
    </location>
</feature>
<dbReference type="KEGG" id="sclf:BB341_13075"/>
<dbReference type="OrthoDB" id="4733425at2"/>
<keyword evidence="2" id="KW-0732">Signal</keyword>
<dbReference type="RefSeq" id="WP_003954984.1">
    <property type="nucleotide sequence ID" value="NZ_CP016559.1"/>
</dbReference>
<evidence type="ECO:0000256" key="1">
    <source>
        <dbReference type="SAM" id="MobiDB-lite"/>
    </source>
</evidence>
<feature type="domain" description="DUF306" evidence="3">
    <location>
        <begin position="49"/>
        <end position="154"/>
    </location>
</feature>
<dbReference type="InterPro" id="IPR038670">
    <property type="entry name" value="HslJ-like_sf"/>
</dbReference>
<dbReference type="InterPro" id="IPR053147">
    <property type="entry name" value="Hsp_HslJ-like"/>
</dbReference>
<dbReference type="PANTHER" id="PTHR35535">
    <property type="entry name" value="HEAT SHOCK PROTEIN HSLJ"/>
    <property type="match status" value="1"/>
</dbReference>
<sequence length="276" mass="28098">MRRHLSATLTAIALLALAACGTESGSGSGGGGADGRNDSARTAEGAGLPLTGVRWTVDSVTADGRRSTAPPGAYIELTEKGRAQGSYGCNRFGAEAVLRGATLTVAPAELTTVACSDEIHGFEKTLSGVFTGRLTARLDGKRLTLTSPAGDTVALVDEGPAPLTGTTWTVTSLTTRDVSESLPAGTEGSAHLTFAKNGRIGGRLGCNTFRGTGKISGQEITVQDLVSTKRLCMGTGGQVEAHLLKVLDGTVTYRLEGRELALTGATGAGVHAVAAR</sequence>
<protein>
    <submittedName>
        <fullName evidence="4">Lipoprotein</fullName>
    </submittedName>
</protein>
<feature type="chain" id="PRO_5041156578" evidence="2">
    <location>
        <begin position="19"/>
        <end position="276"/>
    </location>
</feature>
<evidence type="ECO:0000313" key="4">
    <source>
        <dbReference type="EMBL" id="EFG08175.1"/>
    </source>
</evidence>
<organism evidence="4 5">
    <name type="scientific">Streptomyces clavuligerus</name>
    <dbReference type="NCBI Taxonomy" id="1901"/>
    <lineage>
        <taxon>Bacteria</taxon>
        <taxon>Bacillati</taxon>
        <taxon>Actinomycetota</taxon>
        <taxon>Actinomycetes</taxon>
        <taxon>Kitasatosporales</taxon>
        <taxon>Streptomycetaceae</taxon>
        <taxon>Streptomyces</taxon>
    </lineage>
</organism>
<gene>
    <name evidence="4" type="ORF">SCLAV_3104</name>
</gene>
<name>B5GT50_STRCL</name>
<keyword evidence="4" id="KW-0449">Lipoprotein</keyword>
<evidence type="ECO:0000256" key="2">
    <source>
        <dbReference type="SAM" id="SignalP"/>
    </source>
</evidence>
<dbReference type="Pfam" id="PF03724">
    <property type="entry name" value="META"/>
    <property type="match status" value="2"/>
</dbReference>